<comment type="cofactor">
    <cofactor evidence="1">
        <name>Mg(2+)</name>
        <dbReference type="ChEBI" id="CHEBI:18420"/>
    </cofactor>
</comment>
<keyword evidence="11" id="KW-0999">Mitochondrion inner membrane</keyword>
<evidence type="ECO:0000256" key="10">
    <source>
        <dbReference type="ARBA" id="ARBA00022695"/>
    </source>
</evidence>
<evidence type="ECO:0000256" key="19">
    <source>
        <dbReference type="ARBA" id="ARBA00031502"/>
    </source>
</evidence>
<dbReference type="GeneID" id="106474110"/>
<keyword evidence="14" id="KW-0496">Mitochondrion</keyword>
<name>A0ABM1BWX6_LIMPO</name>
<keyword evidence="15" id="KW-0472">Membrane</keyword>
<dbReference type="InterPro" id="IPR015222">
    <property type="entry name" value="Tam41"/>
</dbReference>
<keyword evidence="17" id="KW-1208">Phospholipid metabolism</keyword>
<protein>
    <recommendedName>
        <fullName evidence="7">Phosphatidate cytidylyltransferase, mitochondrial</fullName>
        <ecNumber evidence="6">2.7.7.41</ecNumber>
    </recommendedName>
    <alternativeName>
        <fullName evidence="18">CDP-diacylglycerol synthase</fullName>
    </alternativeName>
    <alternativeName>
        <fullName evidence="19">Mitochondrial translocator assembly and maintenance protein 41 homolog</fullName>
    </alternativeName>
</protein>
<reference evidence="21" key="1">
    <citation type="submission" date="2025-08" db="UniProtKB">
        <authorList>
            <consortium name="RefSeq"/>
        </authorList>
    </citation>
    <scope>IDENTIFICATION</scope>
    <source>
        <tissue evidence="21">Muscle</tissue>
    </source>
</reference>
<comment type="pathway">
    <text evidence="3">Phospholipid metabolism; CDP-diacylglycerol biosynthesis; CDP-diacylglycerol from sn-glycerol 3-phosphate: step 3/3.</text>
</comment>
<dbReference type="Proteomes" id="UP000694941">
    <property type="component" value="Unplaced"/>
</dbReference>
<accession>A0ABM1BWX6</accession>
<evidence type="ECO:0000256" key="5">
    <source>
        <dbReference type="ARBA" id="ARBA00005458"/>
    </source>
</evidence>
<evidence type="ECO:0000256" key="12">
    <source>
        <dbReference type="ARBA" id="ARBA00022842"/>
    </source>
</evidence>
<proteinExistence type="inferred from homology"/>
<keyword evidence="16" id="KW-0594">Phospholipid biosynthesis</keyword>
<evidence type="ECO:0000256" key="1">
    <source>
        <dbReference type="ARBA" id="ARBA00001946"/>
    </source>
</evidence>
<sequence>MAASVVGKSSLRAPDLLHRVLSIFPQEISFAFAYGSGVFRQEGYNENQKNMIDLILAVNNPVTWHQNNLKLNRSHYSILKYGGSHLVNRMQQDYGAGVYFNTLIPFEDRLIKYGIISTSKLITDLLDWDTLYISGRLHKPVNILHQTQDTGLEQALKVNLQSAIHASLLSLPETFTEEDLYLQIASLSYTGDFRMLLGEDKNKINNIVKPQLDRFRNLYTDYLNRTPQLEWNCKTAKYEV</sequence>
<dbReference type="EC" id="2.7.7.41" evidence="6"/>
<evidence type="ECO:0000313" key="21">
    <source>
        <dbReference type="RefSeq" id="XP_013790254.2"/>
    </source>
</evidence>
<dbReference type="RefSeq" id="XP_013790254.2">
    <property type="nucleotide sequence ID" value="XM_013934800.2"/>
</dbReference>
<keyword evidence="13" id="KW-0443">Lipid metabolism</keyword>
<comment type="subcellular location">
    <subcellularLocation>
        <location evidence="2">Mitochondrion inner membrane</location>
        <topology evidence="2">Peripheral membrane protein</topology>
        <orientation evidence="2">Matrix side</orientation>
    </subcellularLocation>
</comment>
<comment type="similarity">
    <text evidence="5">Belongs to the TAM41 family.</text>
</comment>
<dbReference type="PIRSF" id="PIRSF028840">
    <property type="entry name" value="Mmp37"/>
    <property type="match status" value="1"/>
</dbReference>
<comment type="pathway">
    <text evidence="4">Lipid metabolism.</text>
</comment>
<keyword evidence="10" id="KW-0548">Nucleotidyltransferase</keyword>
<evidence type="ECO:0000256" key="4">
    <source>
        <dbReference type="ARBA" id="ARBA00005189"/>
    </source>
</evidence>
<evidence type="ECO:0000256" key="16">
    <source>
        <dbReference type="ARBA" id="ARBA00023209"/>
    </source>
</evidence>
<evidence type="ECO:0000256" key="13">
    <source>
        <dbReference type="ARBA" id="ARBA00023098"/>
    </source>
</evidence>
<evidence type="ECO:0000256" key="14">
    <source>
        <dbReference type="ARBA" id="ARBA00023128"/>
    </source>
</evidence>
<dbReference type="PANTHER" id="PTHR13619">
    <property type="entry name" value="PHOSPHATIDATE CYTIDYLYLTRANSFERASE, MITOCHONDRIAL"/>
    <property type="match status" value="1"/>
</dbReference>
<keyword evidence="20" id="KW-1185">Reference proteome</keyword>
<evidence type="ECO:0000256" key="15">
    <source>
        <dbReference type="ARBA" id="ARBA00023136"/>
    </source>
</evidence>
<evidence type="ECO:0000256" key="11">
    <source>
        <dbReference type="ARBA" id="ARBA00022792"/>
    </source>
</evidence>
<evidence type="ECO:0000256" key="2">
    <source>
        <dbReference type="ARBA" id="ARBA00004443"/>
    </source>
</evidence>
<evidence type="ECO:0000313" key="20">
    <source>
        <dbReference type="Proteomes" id="UP000694941"/>
    </source>
</evidence>
<organism evidence="20 21">
    <name type="scientific">Limulus polyphemus</name>
    <name type="common">Atlantic horseshoe crab</name>
    <dbReference type="NCBI Taxonomy" id="6850"/>
    <lineage>
        <taxon>Eukaryota</taxon>
        <taxon>Metazoa</taxon>
        <taxon>Ecdysozoa</taxon>
        <taxon>Arthropoda</taxon>
        <taxon>Chelicerata</taxon>
        <taxon>Merostomata</taxon>
        <taxon>Xiphosura</taxon>
        <taxon>Limulidae</taxon>
        <taxon>Limulus</taxon>
    </lineage>
</organism>
<keyword evidence="12" id="KW-0460">Magnesium</keyword>
<dbReference type="Pfam" id="PF09139">
    <property type="entry name" value="Tam41_Mmp37"/>
    <property type="match status" value="1"/>
</dbReference>
<evidence type="ECO:0000256" key="7">
    <source>
        <dbReference type="ARBA" id="ARBA00018337"/>
    </source>
</evidence>
<evidence type="ECO:0000256" key="18">
    <source>
        <dbReference type="ARBA" id="ARBA00029893"/>
    </source>
</evidence>
<evidence type="ECO:0000256" key="6">
    <source>
        <dbReference type="ARBA" id="ARBA00012487"/>
    </source>
</evidence>
<keyword evidence="9" id="KW-0808">Transferase</keyword>
<evidence type="ECO:0000256" key="9">
    <source>
        <dbReference type="ARBA" id="ARBA00022679"/>
    </source>
</evidence>
<keyword evidence="8" id="KW-0444">Lipid biosynthesis</keyword>
<evidence type="ECO:0000256" key="17">
    <source>
        <dbReference type="ARBA" id="ARBA00023264"/>
    </source>
</evidence>
<evidence type="ECO:0000256" key="3">
    <source>
        <dbReference type="ARBA" id="ARBA00005119"/>
    </source>
</evidence>
<gene>
    <name evidence="21" type="primary">LOC106474110</name>
</gene>
<evidence type="ECO:0000256" key="8">
    <source>
        <dbReference type="ARBA" id="ARBA00022516"/>
    </source>
</evidence>
<dbReference type="PANTHER" id="PTHR13619:SF0">
    <property type="entry name" value="PHOSPHATIDATE CYTIDYLYLTRANSFERASE, MITOCHONDRIAL"/>
    <property type="match status" value="1"/>
</dbReference>